<dbReference type="GO" id="GO:0006355">
    <property type="term" value="P:regulation of DNA-templated transcription"/>
    <property type="evidence" value="ECO:0007669"/>
    <property type="project" value="InterPro"/>
</dbReference>
<dbReference type="SMART" id="SM00091">
    <property type="entry name" value="PAS"/>
    <property type="match status" value="1"/>
</dbReference>
<evidence type="ECO:0000256" key="1">
    <source>
        <dbReference type="ARBA" id="ARBA00022741"/>
    </source>
</evidence>
<evidence type="ECO:0000259" key="7">
    <source>
        <dbReference type="PROSITE" id="PS50112"/>
    </source>
</evidence>
<dbReference type="InterPro" id="IPR000700">
    <property type="entry name" value="PAS-assoc_C"/>
</dbReference>
<keyword evidence="3" id="KW-0805">Transcription regulation</keyword>
<dbReference type="SUPFAM" id="SSF52540">
    <property type="entry name" value="P-loop containing nucleoside triphosphate hydrolases"/>
    <property type="match status" value="1"/>
</dbReference>
<proteinExistence type="predicted"/>
<dbReference type="InterPro" id="IPR035965">
    <property type="entry name" value="PAS-like_dom_sf"/>
</dbReference>
<dbReference type="Proteomes" id="UP000605201">
    <property type="component" value="Unassembled WGS sequence"/>
</dbReference>
<dbReference type="PRINTS" id="PR01590">
    <property type="entry name" value="HTHFIS"/>
</dbReference>
<keyword evidence="5" id="KW-0804">Transcription</keyword>
<evidence type="ECO:0000313" key="9">
    <source>
        <dbReference type="EMBL" id="MBC8433060.1"/>
    </source>
</evidence>
<dbReference type="GO" id="GO:0005524">
    <property type="term" value="F:ATP binding"/>
    <property type="evidence" value="ECO:0007669"/>
    <property type="project" value="UniProtKB-KW"/>
</dbReference>
<dbReference type="Gene3D" id="1.10.10.60">
    <property type="entry name" value="Homeodomain-like"/>
    <property type="match status" value="1"/>
</dbReference>
<dbReference type="InterPro" id="IPR000014">
    <property type="entry name" value="PAS"/>
</dbReference>
<dbReference type="CDD" id="cd00009">
    <property type="entry name" value="AAA"/>
    <property type="match status" value="1"/>
</dbReference>
<dbReference type="Pfam" id="PF13426">
    <property type="entry name" value="PAS_9"/>
    <property type="match status" value="1"/>
</dbReference>
<keyword evidence="4" id="KW-0238">DNA-binding</keyword>
<protein>
    <submittedName>
        <fullName evidence="9">Sigma 54-interacting transcriptional regulator</fullName>
    </submittedName>
</protein>
<evidence type="ECO:0000256" key="3">
    <source>
        <dbReference type="ARBA" id="ARBA00023015"/>
    </source>
</evidence>
<dbReference type="InterPro" id="IPR002197">
    <property type="entry name" value="HTH_Fis"/>
</dbReference>
<reference evidence="9 10" key="1">
    <citation type="submission" date="2020-08" db="EMBL/GenBank/DDBJ databases">
        <title>Bridging the membrane lipid divide: bacteria of the FCB group superphylum have the potential to synthesize archaeal ether lipids.</title>
        <authorList>
            <person name="Villanueva L."/>
            <person name="Von Meijenfeldt F.A.B."/>
            <person name="Westbye A.B."/>
            <person name="Yadav S."/>
            <person name="Hopmans E.C."/>
            <person name="Dutilh B.E."/>
            <person name="Sinninghe Damste J.S."/>
        </authorList>
    </citation>
    <scope>NUCLEOTIDE SEQUENCE [LARGE SCALE GENOMIC DNA]</scope>
    <source>
        <strain evidence="9">NIOZ-UU17</strain>
    </source>
</reference>
<feature type="domain" description="Sigma-54 factor interaction" evidence="6">
    <location>
        <begin position="144"/>
        <end position="373"/>
    </location>
</feature>
<dbReference type="Pfam" id="PF25601">
    <property type="entry name" value="AAA_lid_14"/>
    <property type="match status" value="1"/>
</dbReference>
<dbReference type="FunFam" id="3.40.50.300:FF:000006">
    <property type="entry name" value="DNA-binding transcriptional regulator NtrC"/>
    <property type="match status" value="1"/>
</dbReference>
<evidence type="ECO:0000256" key="4">
    <source>
        <dbReference type="ARBA" id="ARBA00023125"/>
    </source>
</evidence>
<dbReference type="AlphaFoldDB" id="A0A8J6P0L6"/>
<evidence type="ECO:0000259" key="6">
    <source>
        <dbReference type="PROSITE" id="PS50045"/>
    </source>
</evidence>
<comment type="caution">
    <text evidence="9">The sequence shown here is derived from an EMBL/GenBank/DDBJ whole genome shotgun (WGS) entry which is preliminary data.</text>
</comment>
<organism evidence="9 10">
    <name type="scientific">Candidatus Desulfatibia vada</name>
    <dbReference type="NCBI Taxonomy" id="2841696"/>
    <lineage>
        <taxon>Bacteria</taxon>
        <taxon>Pseudomonadati</taxon>
        <taxon>Thermodesulfobacteriota</taxon>
        <taxon>Desulfobacteria</taxon>
        <taxon>Desulfobacterales</taxon>
        <taxon>Desulfobacterales incertae sedis</taxon>
        <taxon>Candidatus Desulfatibia</taxon>
    </lineage>
</organism>
<gene>
    <name evidence="9" type="ORF">H8D96_14200</name>
</gene>
<keyword evidence="2" id="KW-0067">ATP-binding</keyword>
<dbReference type="InterPro" id="IPR009057">
    <property type="entry name" value="Homeodomain-like_sf"/>
</dbReference>
<dbReference type="Gene3D" id="3.30.450.20">
    <property type="entry name" value="PAS domain"/>
    <property type="match status" value="1"/>
</dbReference>
<dbReference type="NCBIfam" id="TIGR00229">
    <property type="entry name" value="sensory_box"/>
    <property type="match status" value="1"/>
</dbReference>
<dbReference type="InterPro" id="IPR025944">
    <property type="entry name" value="Sigma_54_int_dom_CS"/>
</dbReference>
<evidence type="ECO:0000256" key="2">
    <source>
        <dbReference type="ARBA" id="ARBA00022840"/>
    </source>
</evidence>
<dbReference type="InterPro" id="IPR027417">
    <property type="entry name" value="P-loop_NTPase"/>
</dbReference>
<dbReference type="PROSITE" id="PS50112">
    <property type="entry name" value="PAS"/>
    <property type="match status" value="1"/>
</dbReference>
<dbReference type="SUPFAM" id="SSF46689">
    <property type="entry name" value="Homeodomain-like"/>
    <property type="match status" value="1"/>
</dbReference>
<dbReference type="InterPro" id="IPR003593">
    <property type="entry name" value="AAA+_ATPase"/>
</dbReference>
<feature type="domain" description="PAC" evidence="8">
    <location>
        <begin position="85"/>
        <end position="137"/>
    </location>
</feature>
<dbReference type="SMART" id="SM00382">
    <property type="entry name" value="AAA"/>
    <property type="match status" value="1"/>
</dbReference>
<evidence type="ECO:0000256" key="5">
    <source>
        <dbReference type="ARBA" id="ARBA00023163"/>
    </source>
</evidence>
<dbReference type="GO" id="GO:0043565">
    <property type="term" value="F:sequence-specific DNA binding"/>
    <property type="evidence" value="ECO:0007669"/>
    <property type="project" value="InterPro"/>
</dbReference>
<dbReference type="CDD" id="cd00130">
    <property type="entry name" value="PAS"/>
    <property type="match status" value="1"/>
</dbReference>
<dbReference type="PANTHER" id="PTHR32071">
    <property type="entry name" value="TRANSCRIPTIONAL REGULATORY PROTEIN"/>
    <property type="match status" value="1"/>
</dbReference>
<accession>A0A8J6P0L6</accession>
<dbReference type="PROSITE" id="PS00676">
    <property type="entry name" value="SIGMA54_INTERACT_2"/>
    <property type="match status" value="1"/>
</dbReference>
<dbReference type="PROSITE" id="PS00688">
    <property type="entry name" value="SIGMA54_INTERACT_3"/>
    <property type="match status" value="1"/>
</dbReference>
<evidence type="ECO:0000259" key="8">
    <source>
        <dbReference type="PROSITE" id="PS50113"/>
    </source>
</evidence>
<dbReference type="InterPro" id="IPR058031">
    <property type="entry name" value="AAA_lid_NorR"/>
</dbReference>
<feature type="domain" description="PAS" evidence="7">
    <location>
        <begin position="12"/>
        <end position="64"/>
    </location>
</feature>
<name>A0A8J6P0L6_9BACT</name>
<dbReference type="InterPro" id="IPR002078">
    <property type="entry name" value="Sigma_54_int"/>
</dbReference>
<dbReference type="PROSITE" id="PS50045">
    <property type="entry name" value="SIGMA54_INTERACT_4"/>
    <property type="match status" value="1"/>
</dbReference>
<dbReference type="EMBL" id="JACNIG010000266">
    <property type="protein sequence ID" value="MBC8433060.1"/>
    <property type="molecule type" value="Genomic_DNA"/>
</dbReference>
<dbReference type="PROSITE" id="PS50113">
    <property type="entry name" value="PAC"/>
    <property type="match status" value="1"/>
</dbReference>
<keyword evidence="1" id="KW-0547">Nucleotide-binding</keyword>
<dbReference type="SUPFAM" id="SSF55785">
    <property type="entry name" value="PYP-like sensor domain (PAS domain)"/>
    <property type="match status" value="1"/>
</dbReference>
<evidence type="ECO:0000313" key="10">
    <source>
        <dbReference type="Proteomes" id="UP000605201"/>
    </source>
</evidence>
<dbReference type="PANTHER" id="PTHR32071:SF117">
    <property type="entry name" value="PTS-DEPENDENT DIHYDROXYACETONE KINASE OPERON REGULATORY PROTEIN-RELATED"/>
    <property type="match status" value="1"/>
</dbReference>
<sequence>MTSALFDKIISDRKNLERILDNLKEGIIAHDLNRRIFFFNREAARITGFTKNDVLGRDCHEVFDGPFCGGHCSFCHEAPALIENDEYSINITSQNGEPRRIEMRVTKMNDENGTFFGVLTSFKDVTDLMQLKMRAGKLSSFANIIGRDIKMLQLFKQINDVAGYDYPVHIYGETGTGKELVACAIHNESLRGGAPFVPINCGALPENLIETELFGHVKGAFSGAVRDKKGRFELADGGTIFLDEISELSKYIQVKLLRFLQEGTFERVGGEVTIRVKARVISASNKDLKKEIQRNNFRDDLYYRINVIPIILPPLRERKNDVPILIEHFLQQAVERYGHEKLHVSQDALALMLDYPWPGNVRELQNALQFAIVKCRAKVILPNDLPMEIKDSTKIRSRTGPLRKLEIDAVKAALEKCAGNKTRAAKLLGIGRATLYRFLSAHTDIA</sequence>
<dbReference type="InterPro" id="IPR025943">
    <property type="entry name" value="Sigma_54_int_dom_ATP-bd_2"/>
</dbReference>
<dbReference type="Pfam" id="PF00158">
    <property type="entry name" value="Sigma54_activat"/>
    <property type="match status" value="1"/>
</dbReference>
<dbReference type="Gene3D" id="3.40.50.300">
    <property type="entry name" value="P-loop containing nucleotide triphosphate hydrolases"/>
    <property type="match status" value="1"/>
</dbReference>
<dbReference type="Gene3D" id="1.10.8.60">
    <property type="match status" value="1"/>
</dbReference>
<dbReference type="Pfam" id="PF02954">
    <property type="entry name" value="HTH_8"/>
    <property type="match status" value="1"/>
</dbReference>